<sequence length="212" mass="24120">MKRDLTGRGSWWLETLKDTPIPGHYCIRNFLEEAALNPVKRTYGFKAQGREARDVWPRRGELLLPGAYDYTDAIQEALKRRASCSFRSRPRSHDLTLMGIRDKDNKTSPCDYNVMEKPVEKTPCKHVVFRSAVQRISFPLKEGPAPGRYNLQAAAPTKGITSCFKSRLPRLHSIHSRTPGPGSYLLPWQLGQQPNTEAMAVPAQGLFFRDFF</sequence>
<evidence type="ECO:0000256" key="2">
    <source>
        <dbReference type="ARBA" id="ARBA00004496"/>
    </source>
</evidence>
<comment type="caution">
    <text evidence="5">The sequence shown here is derived from an EMBL/GenBank/DDBJ whole genome shotgun (WGS) entry which is preliminary data.</text>
</comment>
<dbReference type="PANTHER" id="PTHR35678:SF1">
    <property type="entry name" value="PROTEIN STPG4"/>
    <property type="match status" value="1"/>
</dbReference>
<dbReference type="GO" id="GO:0005737">
    <property type="term" value="C:cytoplasm"/>
    <property type="evidence" value="ECO:0007669"/>
    <property type="project" value="UniProtKB-SubCell"/>
</dbReference>
<dbReference type="PANTHER" id="PTHR35678">
    <property type="entry name" value="PROTEIN STPG4"/>
    <property type="match status" value="1"/>
</dbReference>
<keyword evidence="3" id="KW-0963">Cytoplasm</keyword>
<name>A0AA47NCM6_MERPO</name>
<accession>A0AA47NCM6</accession>
<dbReference type="Proteomes" id="UP001174136">
    <property type="component" value="Unassembled WGS sequence"/>
</dbReference>
<protein>
    <submittedName>
        <fullName evidence="5">Protein STPG4</fullName>
    </submittedName>
</protein>
<evidence type="ECO:0000256" key="3">
    <source>
        <dbReference type="ARBA" id="ARBA00022490"/>
    </source>
</evidence>
<dbReference type="GO" id="GO:0003682">
    <property type="term" value="F:chromatin binding"/>
    <property type="evidence" value="ECO:0007669"/>
    <property type="project" value="TreeGrafter"/>
</dbReference>
<proteinExistence type="predicted"/>
<comment type="subcellular location">
    <subcellularLocation>
        <location evidence="2">Cytoplasm</location>
    </subcellularLocation>
    <subcellularLocation>
        <location evidence="1">Nucleus</location>
    </subcellularLocation>
</comment>
<dbReference type="InterPro" id="IPR010736">
    <property type="entry name" value="SHIPPO-rpt"/>
</dbReference>
<evidence type="ECO:0000313" key="5">
    <source>
        <dbReference type="EMBL" id="KAK0155769.1"/>
    </source>
</evidence>
<organism evidence="5 6">
    <name type="scientific">Merluccius polli</name>
    <name type="common">Benguela hake</name>
    <name type="synonym">Merluccius cadenati</name>
    <dbReference type="NCBI Taxonomy" id="89951"/>
    <lineage>
        <taxon>Eukaryota</taxon>
        <taxon>Metazoa</taxon>
        <taxon>Chordata</taxon>
        <taxon>Craniata</taxon>
        <taxon>Vertebrata</taxon>
        <taxon>Euteleostomi</taxon>
        <taxon>Actinopterygii</taxon>
        <taxon>Neopterygii</taxon>
        <taxon>Teleostei</taxon>
        <taxon>Neoteleostei</taxon>
        <taxon>Acanthomorphata</taxon>
        <taxon>Zeiogadaria</taxon>
        <taxon>Gadariae</taxon>
        <taxon>Gadiformes</taxon>
        <taxon>Gadoidei</taxon>
        <taxon>Merlucciidae</taxon>
        <taxon>Merluccius</taxon>
    </lineage>
</organism>
<reference evidence="5" key="1">
    <citation type="journal article" date="2023" name="Front. Mar. Sci.">
        <title>A new Merluccius polli reference genome to investigate the effects of global change in West African waters.</title>
        <authorList>
            <person name="Mateo J.L."/>
            <person name="Blanco-Fernandez C."/>
            <person name="Garcia-Vazquez E."/>
            <person name="Machado-Schiaffino G."/>
        </authorList>
    </citation>
    <scope>NUCLEOTIDE SEQUENCE</scope>
    <source>
        <strain evidence="5">C29</strain>
        <tissue evidence="5">Fin</tissue>
    </source>
</reference>
<evidence type="ECO:0000256" key="4">
    <source>
        <dbReference type="ARBA" id="ARBA00023242"/>
    </source>
</evidence>
<dbReference type="GO" id="GO:0001939">
    <property type="term" value="C:female pronucleus"/>
    <property type="evidence" value="ECO:0007669"/>
    <property type="project" value="TreeGrafter"/>
</dbReference>
<dbReference type="AlphaFoldDB" id="A0AA47NCM6"/>
<evidence type="ECO:0000313" key="6">
    <source>
        <dbReference type="Proteomes" id="UP001174136"/>
    </source>
</evidence>
<dbReference type="Pfam" id="PF07004">
    <property type="entry name" value="SHIPPO-rpt"/>
    <property type="match status" value="1"/>
</dbReference>
<gene>
    <name evidence="5" type="primary">Stpg4</name>
    <name evidence="5" type="ORF">N1851_001734</name>
</gene>
<dbReference type="GO" id="GO:0044727">
    <property type="term" value="P:epigenetic programing of male pronucleus"/>
    <property type="evidence" value="ECO:0007669"/>
    <property type="project" value="TreeGrafter"/>
</dbReference>
<keyword evidence="4" id="KW-0539">Nucleus</keyword>
<dbReference type="GO" id="GO:0042393">
    <property type="term" value="F:histone binding"/>
    <property type="evidence" value="ECO:0007669"/>
    <property type="project" value="TreeGrafter"/>
</dbReference>
<dbReference type="GO" id="GO:0001940">
    <property type="term" value="C:male pronucleus"/>
    <property type="evidence" value="ECO:0007669"/>
    <property type="project" value="TreeGrafter"/>
</dbReference>
<dbReference type="EMBL" id="JAOPHQ010000104">
    <property type="protein sequence ID" value="KAK0155769.1"/>
    <property type="molecule type" value="Genomic_DNA"/>
</dbReference>
<dbReference type="GO" id="GO:0042585">
    <property type="term" value="C:germinal vesicle"/>
    <property type="evidence" value="ECO:0007669"/>
    <property type="project" value="TreeGrafter"/>
</dbReference>
<keyword evidence="6" id="KW-1185">Reference proteome</keyword>
<evidence type="ECO:0000256" key="1">
    <source>
        <dbReference type="ARBA" id="ARBA00004123"/>
    </source>
</evidence>